<evidence type="ECO:0000256" key="2">
    <source>
        <dbReference type="ARBA" id="ARBA00006991"/>
    </source>
</evidence>
<dbReference type="PROSITE" id="PS50157">
    <property type="entry name" value="ZINC_FINGER_C2H2_2"/>
    <property type="match status" value="7"/>
</dbReference>
<reference evidence="15" key="1">
    <citation type="journal article" date="2011" name="Nature">
        <title>A high-resolution map of human evolutionary constraint using 29 mammals.</title>
        <authorList>
            <person name="Lindblad-Toh K."/>
            <person name="Garber M."/>
            <person name="Zuk O."/>
            <person name="Lin M.F."/>
            <person name="Parker B.J."/>
            <person name="Washietl S."/>
            <person name="Kheradpour P."/>
            <person name="Ernst J."/>
            <person name="Jordan G."/>
            <person name="Mauceli E."/>
            <person name="Ward L.D."/>
            <person name="Lowe C.B."/>
            <person name="Holloway A.K."/>
            <person name="Clamp M."/>
            <person name="Gnerre S."/>
            <person name="Alfoldi J."/>
            <person name="Beal K."/>
            <person name="Chang J."/>
            <person name="Clawson H."/>
            <person name="Cuff J."/>
            <person name="Di Palma F."/>
            <person name="Fitzgerald S."/>
            <person name="Flicek P."/>
            <person name="Guttman M."/>
            <person name="Hubisz M.J."/>
            <person name="Jaffe D.B."/>
            <person name="Jungreis I."/>
            <person name="Kent W.J."/>
            <person name="Kostka D."/>
            <person name="Lara M."/>
            <person name="Martins A.L."/>
            <person name="Massingham T."/>
            <person name="Moltke I."/>
            <person name="Raney B.J."/>
            <person name="Rasmussen M.D."/>
            <person name="Robinson J."/>
            <person name="Stark A."/>
            <person name="Vilella A.J."/>
            <person name="Wen J."/>
            <person name="Xie X."/>
            <person name="Zody M.C."/>
            <person name="Baldwin J."/>
            <person name="Bloom T."/>
            <person name="Chin C.W."/>
            <person name="Heiman D."/>
            <person name="Nicol R."/>
            <person name="Nusbaum C."/>
            <person name="Young S."/>
            <person name="Wilkinson J."/>
            <person name="Worley K.C."/>
            <person name="Kovar C.L."/>
            <person name="Muzny D.M."/>
            <person name="Gibbs R.A."/>
            <person name="Cree A."/>
            <person name="Dihn H.H."/>
            <person name="Fowler G."/>
            <person name="Jhangiani S."/>
            <person name="Joshi V."/>
            <person name="Lee S."/>
            <person name="Lewis L.R."/>
            <person name="Nazareth L.V."/>
            <person name="Okwuonu G."/>
            <person name="Santibanez J."/>
            <person name="Warren W.C."/>
            <person name="Mardis E.R."/>
            <person name="Weinstock G.M."/>
            <person name="Wilson R.K."/>
            <person name="Delehaunty K."/>
            <person name="Dooling D."/>
            <person name="Fronik C."/>
            <person name="Fulton L."/>
            <person name="Fulton B."/>
            <person name="Graves T."/>
            <person name="Minx P."/>
            <person name="Sodergren E."/>
            <person name="Birney E."/>
            <person name="Margulies E.H."/>
            <person name="Herrero J."/>
            <person name="Green E.D."/>
            <person name="Haussler D."/>
            <person name="Siepel A."/>
            <person name="Goldman N."/>
            <person name="Pollard K.S."/>
            <person name="Pedersen J.S."/>
            <person name="Lander E.S."/>
            <person name="Kellis M."/>
        </authorList>
    </citation>
    <scope>NUCLEOTIDE SEQUENCE [LARGE SCALE GENOMIC DNA]</scope>
    <source>
        <strain evidence="15">2N</strain>
    </source>
</reference>
<evidence type="ECO:0000256" key="3">
    <source>
        <dbReference type="ARBA" id="ARBA00022723"/>
    </source>
</evidence>
<dbReference type="InterPro" id="IPR036236">
    <property type="entry name" value="Znf_C2H2_sf"/>
</dbReference>
<gene>
    <name evidence="14" type="primary">Zfp57</name>
</gene>
<name>H0V6K1_CAVPO</name>
<dbReference type="FunFam" id="3.30.160.60:FF:000965">
    <property type="entry name" value="Neurotrophin receptor-interacting factor homolog"/>
    <property type="match status" value="1"/>
</dbReference>
<dbReference type="GO" id="GO:0005634">
    <property type="term" value="C:nucleus"/>
    <property type="evidence" value="ECO:0007669"/>
    <property type="project" value="UniProtKB-SubCell"/>
</dbReference>
<accession>H0V6K1</accession>
<evidence type="ECO:0000256" key="7">
    <source>
        <dbReference type="ARBA" id="ARBA00023015"/>
    </source>
</evidence>
<feature type="domain" description="C2H2-type" evidence="13">
    <location>
        <begin position="349"/>
        <end position="376"/>
    </location>
</feature>
<evidence type="ECO:0000256" key="10">
    <source>
        <dbReference type="ARBA" id="ARBA00023242"/>
    </source>
</evidence>
<evidence type="ECO:0000313" key="14">
    <source>
        <dbReference type="Ensembl" id="ENSCPOP00000005322.3"/>
    </source>
</evidence>
<dbReference type="STRING" id="10141.ENSCPOP00000005322"/>
<feature type="domain" description="C2H2-type" evidence="13">
    <location>
        <begin position="171"/>
        <end position="198"/>
    </location>
</feature>
<dbReference type="FunFam" id="3.30.160.60:FF:000671">
    <property type="entry name" value="Zinc finger protein 26"/>
    <property type="match status" value="1"/>
</dbReference>
<dbReference type="InterPro" id="IPR050752">
    <property type="entry name" value="C2H2-ZF_domain"/>
</dbReference>
<dbReference type="AlphaFoldDB" id="H0V6K1"/>
<evidence type="ECO:0000256" key="6">
    <source>
        <dbReference type="ARBA" id="ARBA00022833"/>
    </source>
</evidence>
<dbReference type="SMART" id="SM00355">
    <property type="entry name" value="ZnF_C2H2"/>
    <property type="match status" value="7"/>
</dbReference>
<organism evidence="14 15">
    <name type="scientific">Cavia porcellus</name>
    <name type="common">Guinea pig</name>
    <dbReference type="NCBI Taxonomy" id="10141"/>
    <lineage>
        <taxon>Eukaryota</taxon>
        <taxon>Metazoa</taxon>
        <taxon>Chordata</taxon>
        <taxon>Craniata</taxon>
        <taxon>Vertebrata</taxon>
        <taxon>Euteleostomi</taxon>
        <taxon>Mammalia</taxon>
        <taxon>Eutheria</taxon>
        <taxon>Euarchontoglires</taxon>
        <taxon>Glires</taxon>
        <taxon>Rodentia</taxon>
        <taxon>Hystricomorpha</taxon>
        <taxon>Caviidae</taxon>
        <taxon>Cavia</taxon>
    </lineage>
</organism>
<protein>
    <recommendedName>
        <fullName evidence="13">C2H2-type domain-containing protein</fullName>
    </recommendedName>
</protein>
<keyword evidence="15" id="KW-1185">Reference proteome</keyword>
<feature type="region of interest" description="Disordered" evidence="12">
    <location>
        <begin position="243"/>
        <end position="317"/>
    </location>
</feature>
<evidence type="ECO:0000256" key="5">
    <source>
        <dbReference type="ARBA" id="ARBA00022771"/>
    </source>
</evidence>
<dbReference type="InParanoid" id="H0V6K1"/>
<feature type="compositionally biased region" description="Basic residues" evidence="12">
    <location>
        <begin position="54"/>
        <end position="70"/>
    </location>
</feature>
<evidence type="ECO:0000256" key="4">
    <source>
        <dbReference type="ARBA" id="ARBA00022737"/>
    </source>
</evidence>
<dbReference type="PANTHER" id="PTHR24384:SF218">
    <property type="entry name" value="ZINC FINGER PROTEIN 502"/>
    <property type="match status" value="1"/>
</dbReference>
<evidence type="ECO:0000256" key="9">
    <source>
        <dbReference type="ARBA" id="ARBA00023163"/>
    </source>
</evidence>
<dbReference type="PANTHER" id="PTHR24384">
    <property type="entry name" value="FINGER PUTATIVE TRANSCRIPTION FACTOR FAMILY-RELATED"/>
    <property type="match status" value="1"/>
</dbReference>
<evidence type="ECO:0000256" key="12">
    <source>
        <dbReference type="SAM" id="MobiDB-lite"/>
    </source>
</evidence>
<dbReference type="Bgee" id="ENSCPOG00000005900">
    <property type="expression patterns" value="Expressed in hypothalamus and 8 other cell types or tissues"/>
</dbReference>
<feature type="domain" description="C2H2-type" evidence="13">
    <location>
        <begin position="143"/>
        <end position="170"/>
    </location>
</feature>
<dbReference type="Pfam" id="PF00096">
    <property type="entry name" value="zf-C2H2"/>
    <property type="match status" value="6"/>
</dbReference>
<dbReference type="HOGENOM" id="CLU_002678_0_7_1"/>
<dbReference type="OMA" id="HQQTHWR"/>
<dbReference type="FunFam" id="3.30.160.60:FF:000286">
    <property type="entry name" value="Zinc finger protein 770"/>
    <property type="match status" value="1"/>
</dbReference>
<evidence type="ECO:0000313" key="15">
    <source>
        <dbReference type="Proteomes" id="UP000005447"/>
    </source>
</evidence>
<reference evidence="14" key="3">
    <citation type="submission" date="2025-09" db="UniProtKB">
        <authorList>
            <consortium name="Ensembl"/>
        </authorList>
    </citation>
    <scope>IDENTIFICATION</scope>
    <source>
        <strain evidence="14">2N</strain>
    </source>
</reference>
<dbReference type="FunFam" id="3.30.160.60:FF:000446">
    <property type="entry name" value="Zinc finger protein"/>
    <property type="match status" value="1"/>
</dbReference>
<dbReference type="GO" id="GO:0000981">
    <property type="term" value="F:DNA-binding transcription factor activity, RNA polymerase II-specific"/>
    <property type="evidence" value="ECO:0007669"/>
    <property type="project" value="TreeGrafter"/>
</dbReference>
<keyword evidence="10" id="KW-0539">Nucleus</keyword>
<keyword evidence="3" id="KW-0479">Metal-binding</keyword>
<keyword evidence="9" id="KW-0804">Transcription</keyword>
<evidence type="ECO:0000256" key="11">
    <source>
        <dbReference type="PROSITE-ProRule" id="PRU00042"/>
    </source>
</evidence>
<evidence type="ECO:0000256" key="1">
    <source>
        <dbReference type="ARBA" id="ARBA00004123"/>
    </source>
</evidence>
<keyword evidence="6" id="KW-0862">Zinc</keyword>
<dbReference type="Gene3D" id="3.30.160.60">
    <property type="entry name" value="Classic Zinc Finger"/>
    <property type="match status" value="6"/>
</dbReference>
<dbReference type="PROSITE" id="PS00028">
    <property type="entry name" value="ZINC_FINGER_C2H2_1"/>
    <property type="match status" value="6"/>
</dbReference>
<dbReference type="VEuPathDB" id="HostDB:ENSCPOG00000005900"/>
<dbReference type="GO" id="GO:0008270">
    <property type="term" value="F:zinc ion binding"/>
    <property type="evidence" value="ECO:0007669"/>
    <property type="project" value="UniProtKB-KW"/>
</dbReference>
<reference evidence="14" key="2">
    <citation type="submission" date="2025-08" db="UniProtKB">
        <authorList>
            <consortium name="Ensembl"/>
        </authorList>
    </citation>
    <scope>IDENTIFICATION</scope>
    <source>
        <strain evidence="14">2N</strain>
    </source>
</reference>
<comment type="similarity">
    <text evidence="2">Belongs to the krueppel C2H2-type zinc-finger protein family.</text>
</comment>
<sequence>TKHIRDGPSPPSKPKSNSTLSQSHSPARVFVLRRDLIIKPEQEERQSRADLHSPRGKARPSGKKRRHQRNPKGDGAGGKKARRAHRGPGRGPPSTPGGSRDRSPASQAAWPELPFSCCTCGKRFSRSSYLHSHQFIHSPKKDNSCDQCGKLFRNPKALNYHWRTHLGERPFSCSLCDKTYCDASGLSRHLRVHLGYRPHSCPVCGKAFRDQSEVKRHQKIHQNQEPAAGNPERVAKVVGPTARFQGPRSHQGLGDRNHTPVARTQRPVLSTEGPRAQTQAPELRYQAPVTKSQAPSTRTSCRDSRASSPPAKPSRPRCKLFSCPHCPVTFSKRAWLSRHQEVHLGEPLARCFHCGQCFNSASQLARHQQTHWRQKVYCCPVCDRCFGEKEGLLDHWKVSRGRQQCRLVLGQRLGFLPETASPVARKEWRRRGNRVFRIHSHKTGEARDKACGEDQRRGQ</sequence>
<evidence type="ECO:0000259" key="13">
    <source>
        <dbReference type="PROSITE" id="PS50157"/>
    </source>
</evidence>
<feature type="domain" description="C2H2-type" evidence="13">
    <location>
        <begin position="115"/>
        <end position="142"/>
    </location>
</feature>
<feature type="domain" description="C2H2-type" evidence="13">
    <location>
        <begin position="199"/>
        <end position="226"/>
    </location>
</feature>
<feature type="domain" description="C2H2-type" evidence="13">
    <location>
        <begin position="377"/>
        <end position="404"/>
    </location>
</feature>
<keyword evidence="5 11" id="KW-0863">Zinc-finger</keyword>
<feature type="compositionally biased region" description="Basic residues" evidence="12">
    <location>
        <begin position="79"/>
        <end position="88"/>
    </location>
</feature>
<dbReference type="EMBL" id="AAKN02056639">
    <property type="status" value="NOT_ANNOTATED_CDS"/>
    <property type="molecule type" value="Genomic_DNA"/>
</dbReference>
<dbReference type="InterPro" id="IPR013087">
    <property type="entry name" value="Znf_C2H2_type"/>
</dbReference>
<dbReference type="Proteomes" id="UP000005447">
    <property type="component" value="Unassembled WGS sequence"/>
</dbReference>
<feature type="compositionally biased region" description="Basic and acidic residues" evidence="12">
    <location>
        <begin position="32"/>
        <end position="53"/>
    </location>
</feature>
<dbReference type="GO" id="GO:0000978">
    <property type="term" value="F:RNA polymerase II cis-regulatory region sequence-specific DNA binding"/>
    <property type="evidence" value="ECO:0007669"/>
    <property type="project" value="TreeGrafter"/>
</dbReference>
<keyword evidence="4" id="KW-0677">Repeat</keyword>
<feature type="compositionally biased region" description="Polar residues" evidence="12">
    <location>
        <begin position="289"/>
        <end position="299"/>
    </location>
</feature>
<keyword evidence="8" id="KW-0238">DNA-binding</keyword>
<proteinExistence type="inferred from homology"/>
<dbReference type="SUPFAM" id="SSF57667">
    <property type="entry name" value="beta-beta-alpha zinc fingers"/>
    <property type="match status" value="4"/>
</dbReference>
<dbReference type="GeneTree" id="ENSGT00390000002599"/>
<feature type="region of interest" description="Disordered" evidence="12">
    <location>
        <begin position="1"/>
        <end position="106"/>
    </location>
</feature>
<evidence type="ECO:0000256" key="8">
    <source>
        <dbReference type="ARBA" id="ARBA00023125"/>
    </source>
</evidence>
<keyword evidence="7" id="KW-0805">Transcription regulation</keyword>
<dbReference type="Ensembl" id="ENSCPOT00000005963.3">
    <property type="protein sequence ID" value="ENSCPOP00000005322.3"/>
    <property type="gene ID" value="ENSCPOG00000005900.4"/>
</dbReference>
<feature type="domain" description="C2H2-type" evidence="13">
    <location>
        <begin position="321"/>
        <end position="348"/>
    </location>
</feature>
<comment type="subcellular location">
    <subcellularLocation>
        <location evidence="1">Nucleus</location>
    </subcellularLocation>
</comment>